<dbReference type="Proteomes" id="UP001589590">
    <property type="component" value="Unassembled WGS sequence"/>
</dbReference>
<reference evidence="2 3" key="1">
    <citation type="submission" date="2024-09" db="EMBL/GenBank/DDBJ databases">
        <authorList>
            <person name="Sun Q."/>
            <person name="Mori K."/>
        </authorList>
    </citation>
    <scope>NUCLEOTIDE SEQUENCE [LARGE SCALE GENOMIC DNA]</scope>
    <source>
        <strain evidence="2 3">CECT 8300</strain>
    </source>
</reference>
<gene>
    <name evidence="2" type="ORF">ACFFU1_00980</name>
</gene>
<proteinExistence type="predicted"/>
<comment type="caution">
    <text evidence="2">The sequence shown here is derived from an EMBL/GenBank/DDBJ whole genome shotgun (WGS) entry which is preliminary data.</text>
</comment>
<dbReference type="RefSeq" id="WP_290269013.1">
    <property type="nucleotide sequence ID" value="NZ_JAUFQP010000007.1"/>
</dbReference>
<feature type="signal peptide" evidence="1">
    <location>
        <begin position="1"/>
        <end position="25"/>
    </location>
</feature>
<keyword evidence="3" id="KW-1185">Reference proteome</keyword>
<dbReference type="EMBL" id="JBHMFA010000001">
    <property type="protein sequence ID" value="MFB9103454.1"/>
    <property type="molecule type" value="Genomic_DNA"/>
</dbReference>
<feature type="chain" id="PRO_5047066125" description="Por secretion system C-terminal sorting domain-containing protein" evidence="1">
    <location>
        <begin position="26"/>
        <end position="197"/>
    </location>
</feature>
<name>A0ABV5GV07_9FLAO</name>
<evidence type="ECO:0000313" key="3">
    <source>
        <dbReference type="Proteomes" id="UP001589590"/>
    </source>
</evidence>
<organism evidence="2 3">
    <name type="scientific">Algibacter miyuki</name>
    <dbReference type="NCBI Taxonomy" id="1306933"/>
    <lineage>
        <taxon>Bacteria</taxon>
        <taxon>Pseudomonadati</taxon>
        <taxon>Bacteroidota</taxon>
        <taxon>Flavobacteriia</taxon>
        <taxon>Flavobacteriales</taxon>
        <taxon>Flavobacteriaceae</taxon>
        <taxon>Algibacter</taxon>
    </lineage>
</organism>
<keyword evidence="1" id="KW-0732">Signal</keyword>
<accession>A0ABV5GV07</accession>
<sequence>MRNILKYAKKTLLTVTMLTALISNANEKIAIEKKGLVKTALTINNVKEGNLLSIKDVHGITLYKELISKSGTYRKGFDLTALPDGEYVFEVDKDLQIKTIPFTVSNNNVVFNKTKEVTEFKPFVKKQNNLVYITQLAPNYETLDISIYANYDGEFQLIHSDKVENTQAIEKAYQLEKGSYKIVLHSNNKEYTKFINN</sequence>
<evidence type="ECO:0008006" key="4">
    <source>
        <dbReference type="Google" id="ProtNLM"/>
    </source>
</evidence>
<protein>
    <recommendedName>
        <fullName evidence="4">Por secretion system C-terminal sorting domain-containing protein</fullName>
    </recommendedName>
</protein>
<evidence type="ECO:0000256" key="1">
    <source>
        <dbReference type="SAM" id="SignalP"/>
    </source>
</evidence>
<evidence type="ECO:0000313" key="2">
    <source>
        <dbReference type="EMBL" id="MFB9103454.1"/>
    </source>
</evidence>